<dbReference type="AlphaFoldDB" id="A0A1I2GPH2"/>
<feature type="transmembrane region" description="Helical" evidence="1">
    <location>
        <begin position="188"/>
        <end position="209"/>
    </location>
</feature>
<protein>
    <recommendedName>
        <fullName evidence="4">DUF4239 domain-containing protein</fullName>
    </recommendedName>
</protein>
<reference evidence="2 3" key="1">
    <citation type="submission" date="2016-10" db="EMBL/GenBank/DDBJ databases">
        <authorList>
            <person name="de Groot N.N."/>
        </authorList>
    </citation>
    <scope>NUCLEOTIDE SEQUENCE [LARGE SCALE GENOMIC DNA]</scope>
    <source>
        <strain evidence="2 3">DSM 43019</strain>
    </source>
</reference>
<evidence type="ECO:0000313" key="3">
    <source>
        <dbReference type="Proteomes" id="UP000199645"/>
    </source>
</evidence>
<evidence type="ECO:0000256" key="1">
    <source>
        <dbReference type="SAM" id="Phobius"/>
    </source>
</evidence>
<accession>A0A1I2GPH2</accession>
<feature type="transmembrane region" description="Helical" evidence="1">
    <location>
        <begin position="50"/>
        <end position="72"/>
    </location>
</feature>
<evidence type="ECO:0008006" key="4">
    <source>
        <dbReference type="Google" id="ProtNLM"/>
    </source>
</evidence>
<evidence type="ECO:0000313" key="2">
    <source>
        <dbReference type="EMBL" id="SFF19168.1"/>
    </source>
</evidence>
<dbReference type="InterPro" id="IPR025333">
    <property type="entry name" value="DUF4239"/>
</dbReference>
<feature type="transmembrane region" description="Helical" evidence="1">
    <location>
        <begin position="216"/>
        <end position="234"/>
    </location>
</feature>
<keyword evidence="1" id="KW-0472">Membrane</keyword>
<gene>
    <name evidence="2" type="ORF">SAMN05421541_10745</name>
</gene>
<feature type="transmembrane region" description="Helical" evidence="1">
    <location>
        <begin position="12"/>
        <end position="29"/>
    </location>
</feature>
<keyword evidence="3" id="KW-1185">Reference proteome</keyword>
<name>A0A1I2GPH2_9ACTN</name>
<dbReference type="EMBL" id="FONV01000007">
    <property type="protein sequence ID" value="SFF19168.1"/>
    <property type="molecule type" value="Genomic_DNA"/>
</dbReference>
<sequence>MAKWLAAELPEWVVLIVLVIGLPAFMLLLESLVHRRLPHWRRGEHNDATGIMLSAAAVVYSVAMGLCVVTLWEERNDARASTEAEAMNLLAVAEGGRVCDPATTTAIDAGVLAYNRDVLAAWPQRVRGEAVPAVGEAVDSLMVTVAGITPRTAAQEAFVRDAVQRLTRATELRAEAVRLAHDQQLPNVVWISVLTGSIVVLSLCVTCGIRDDMLRRVLVAGVAATIGVNVFLAVELNYPFAGTVRIEPESYQDVVAHLERRG</sequence>
<dbReference type="Proteomes" id="UP000199645">
    <property type="component" value="Unassembled WGS sequence"/>
</dbReference>
<dbReference type="STRING" id="35752.SAMN05421541_10745"/>
<dbReference type="Pfam" id="PF14023">
    <property type="entry name" value="Bestrophin-like"/>
    <property type="match status" value="1"/>
</dbReference>
<keyword evidence="1" id="KW-1133">Transmembrane helix</keyword>
<proteinExistence type="predicted"/>
<keyword evidence="1" id="KW-0812">Transmembrane</keyword>
<dbReference type="RefSeq" id="WP_177319789.1">
    <property type="nucleotide sequence ID" value="NZ_BOMT01000041.1"/>
</dbReference>
<organism evidence="2 3">
    <name type="scientific">Actinoplanes philippinensis</name>
    <dbReference type="NCBI Taxonomy" id="35752"/>
    <lineage>
        <taxon>Bacteria</taxon>
        <taxon>Bacillati</taxon>
        <taxon>Actinomycetota</taxon>
        <taxon>Actinomycetes</taxon>
        <taxon>Micromonosporales</taxon>
        <taxon>Micromonosporaceae</taxon>
        <taxon>Actinoplanes</taxon>
    </lineage>
</organism>